<feature type="compositionally biased region" description="Basic and acidic residues" evidence="5">
    <location>
        <begin position="452"/>
        <end position="466"/>
    </location>
</feature>
<dbReference type="SUPFAM" id="SSF56112">
    <property type="entry name" value="Protein kinase-like (PK-like)"/>
    <property type="match status" value="1"/>
</dbReference>
<evidence type="ECO:0008006" key="10">
    <source>
        <dbReference type="Google" id="ProtNLM"/>
    </source>
</evidence>
<dbReference type="OMA" id="ADFICHE"/>
<dbReference type="AlphaFoldDB" id="A0A5M3MYP9"/>
<dbReference type="GO" id="GO:0004672">
    <property type="term" value="F:protein kinase activity"/>
    <property type="evidence" value="ECO:0007669"/>
    <property type="project" value="InterPro"/>
</dbReference>
<dbReference type="InterPro" id="IPR000719">
    <property type="entry name" value="Prot_kinase_dom"/>
</dbReference>
<dbReference type="InterPro" id="IPR011009">
    <property type="entry name" value="Kinase-like_dom_sf"/>
</dbReference>
<dbReference type="GeneID" id="19199516"/>
<protein>
    <recommendedName>
        <fullName evidence="10">Kinase-like protein</fullName>
    </recommendedName>
</protein>
<keyword evidence="3" id="KW-0995">Kinetochore</keyword>
<feature type="region of interest" description="Disordered" evidence="5">
    <location>
        <begin position="387"/>
        <end position="577"/>
    </location>
</feature>
<dbReference type="Gene3D" id="1.25.40.430">
    <property type="match status" value="1"/>
</dbReference>
<name>A0A5M3MYP9_CONPW</name>
<evidence type="ECO:0000259" key="6">
    <source>
        <dbReference type="PROSITE" id="PS50011"/>
    </source>
</evidence>
<dbReference type="InterPro" id="IPR013212">
    <property type="entry name" value="Mad3/Bub1_I"/>
</dbReference>
<dbReference type="Proteomes" id="UP000053558">
    <property type="component" value="Unassembled WGS sequence"/>
</dbReference>
<feature type="compositionally biased region" description="Basic and acidic residues" evidence="5">
    <location>
        <begin position="417"/>
        <end position="428"/>
    </location>
</feature>
<keyword evidence="4" id="KW-0137">Centromere</keyword>
<accession>A0A5M3MYP9</accession>
<feature type="domain" description="BUB1 N-terminal" evidence="7">
    <location>
        <begin position="15"/>
        <end position="174"/>
    </location>
</feature>
<dbReference type="Gene3D" id="6.10.20.170">
    <property type="match status" value="1"/>
</dbReference>
<dbReference type="Pfam" id="PF08311">
    <property type="entry name" value="Mad3_BUB1_I"/>
    <property type="match status" value="1"/>
</dbReference>
<feature type="region of interest" description="Disordered" evidence="5">
    <location>
        <begin position="589"/>
        <end position="693"/>
    </location>
</feature>
<dbReference type="GO" id="GO:0051754">
    <property type="term" value="P:meiotic sister chromatid cohesion, centromeric"/>
    <property type="evidence" value="ECO:0007669"/>
    <property type="project" value="TreeGrafter"/>
</dbReference>
<dbReference type="PANTHER" id="PTHR14030:SF4">
    <property type="entry name" value="BUB1 KINASE, ISOFORM A-RELATED"/>
    <property type="match status" value="1"/>
</dbReference>
<evidence type="ECO:0000256" key="4">
    <source>
        <dbReference type="ARBA" id="ARBA00023328"/>
    </source>
</evidence>
<feature type="compositionally biased region" description="Pro residues" evidence="5">
    <location>
        <begin position="284"/>
        <end position="297"/>
    </location>
</feature>
<evidence type="ECO:0000256" key="3">
    <source>
        <dbReference type="ARBA" id="ARBA00022838"/>
    </source>
</evidence>
<proteinExistence type="predicted"/>
<evidence type="ECO:0000256" key="5">
    <source>
        <dbReference type="SAM" id="MobiDB-lite"/>
    </source>
</evidence>
<dbReference type="PANTHER" id="PTHR14030">
    <property type="entry name" value="MITOTIC CHECKPOINT SERINE/THREONINE-PROTEIN KINASE BUB1"/>
    <property type="match status" value="1"/>
</dbReference>
<dbReference type="RefSeq" id="XP_007766021.1">
    <property type="nucleotide sequence ID" value="XM_007767831.1"/>
</dbReference>
<evidence type="ECO:0000313" key="9">
    <source>
        <dbReference type="Proteomes" id="UP000053558"/>
    </source>
</evidence>
<dbReference type="CDD" id="cd13981">
    <property type="entry name" value="STKc_Bub1_BubR1"/>
    <property type="match status" value="1"/>
</dbReference>
<dbReference type="InterPro" id="IPR001245">
    <property type="entry name" value="Ser-Thr/Tyr_kinase_cat_dom"/>
</dbReference>
<feature type="compositionally biased region" description="Acidic residues" evidence="5">
    <location>
        <begin position="658"/>
        <end position="683"/>
    </location>
</feature>
<dbReference type="GO" id="GO:0007094">
    <property type="term" value="P:mitotic spindle assembly checkpoint signaling"/>
    <property type="evidence" value="ECO:0007669"/>
    <property type="project" value="InterPro"/>
</dbReference>
<evidence type="ECO:0000256" key="2">
    <source>
        <dbReference type="ARBA" id="ARBA00022454"/>
    </source>
</evidence>
<dbReference type="SMART" id="SM00777">
    <property type="entry name" value="Mad3_BUB1_I"/>
    <property type="match status" value="1"/>
</dbReference>
<comment type="subcellular location">
    <subcellularLocation>
        <location evidence="1">Chromosome</location>
        <location evidence="1">Centromere</location>
        <location evidence="1">Kinetochore</location>
    </subcellularLocation>
</comment>
<evidence type="ECO:0000256" key="1">
    <source>
        <dbReference type="ARBA" id="ARBA00004629"/>
    </source>
</evidence>
<feature type="compositionally biased region" description="Polar residues" evidence="5">
    <location>
        <begin position="471"/>
        <end position="481"/>
    </location>
</feature>
<feature type="region of interest" description="Disordered" evidence="5">
    <location>
        <begin position="141"/>
        <end position="169"/>
    </location>
</feature>
<dbReference type="GO" id="GO:0032991">
    <property type="term" value="C:protein-containing complex"/>
    <property type="evidence" value="ECO:0007669"/>
    <property type="project" value="UniProtKB-ARBA"/>
</dbReference>
<dbReference type="InterPro" id="IPR015661">
    <property type="entry name" value="Bub1/Mad3"/>
</dbReference>
<dbReference type="GO" id="GO:0000776">
    <property type="term" value="C:kinetochore"/>
    <property type="evidence" value="ECO:0007669"/>
    <property type="project" value="UniProtKB-KW"/>
</dbReference>
<organism evidence="8 9">
    <name type="scientific">Coniophora puteana (strain RWD-64-598)</name>
    <name type="common">Brown rot fungus</name>
    <dbReference type="NCBI Taxonomy" id="741705"/>
    <lineage>
        <taxon>Eukaryota</taxon>
        <taxon>Fungi</taxon>
        <taxon>Dikarya</taxon>
        <taxon>Basidiomycota</taxon>
        <taxon>Agaricomycotina</taxon>
        <taxon>Agaricomycetes</taxon>
        <taxon>Agaricomycetidae</taxon>
        <taxon>Boletales</taxon>
        <taxon>Coniophorineae</taxon>
        <taxon>Coniophoraceae</taxon>
        <taxon>Coniophora</taxon>
    </lineage>
</organism>
<dbReference type="OrthoDB" id="248495at2759"/>
<dbReference type="PROSITE" id="PS50011">
    <property type="entry name" value="PROTEIN_KINASE_DOM"/>
    <property type="match status" value="1"/>
</dbReference>
<reference evidence="9" key="1">
    <citation type="journal article" date="2012" name="Science">
        <title>The Paleozoic origin of enzymatic lignin decomposition reconstructed from 31 fungal genomes.</title>
        <authorList>
            <person name="Floudas D."/>
            <person name="Binder M."/>
            <person name="Riley R."/>
            <person name="Barry K."/>
            <person name="Blanchette R.A."/>
            <person name="Henrissat B."/>
            <person name="Martinez A.T."/>
            <person name="Otillar R."/>
            <person name="Spatafora J.W."/>
            <person name="Yadav J.S."/>
            <person name="Aerts A."/>
            <person name="Benoit I."/>
            <person name="Boyd A."/>
            <person name="Carlson A."/>
            <person name="Copeland A."/>
            <person name="Coutinho P.M."/>
            <person name="de Vries R.P."/>
            <person name="Ferreira P."/>
            <person name="Findley K."/>
            <person name="Foster B."/>
            <person name="Gaskell J."/>
            <person name="Glotzer D."/>
            <person name="Gorecki P."/>
            <person name="Heitman J."/>
            <person name="Hesse C."/>
            <person name="Hori C."/>
            <person name="Igarashi K."/>
            <person name="Jurgens J.A."/>
            <person name="Kallen N."/>
            <person name="Kersten P."/>
            <person name="Kohler A."/>
            <person name="Kuees U."/>
            <person name="Kumar T.K.A."/>
            <person name="Kuo A."/>
            <person name="LaButti K."/>
            <person name="Larrondo L.F."/>
            <person name="Lindquist E."/>
            <person name="Ling A."/>
            <person name="Lombard V."/>
            <person name="Lucas S."/>
            <person name="Lundell T."/>
            <person name="Martin R."/>
            <person name="McLaughlin D.J."/>
            <person name="Morgenstern I."/>
            <person name="Morin E."/>
            <person name="Murat C."/>
            <person name="Nagy L.G."/>
            <person name="Nolan M."/>
            <person name="Ohm R.A."/>
            <person name="Patyshakuliyeva A."/>
            <person name="Rokas A."/>
            <person name="Ruiz-Duenas F.J."/>
            <person name="Sabat G."/>
            <person name="Salamov A."/>
            <person name="Samejima M."/>
            <person name="Schmutz J."/>
            <person name="Slot J.C."/>
            <person name="St John F."/>
            <person name="Stenlid J."/>
            <person name="Sun H."/>
            <person name="Sun S."/>
            <person name="Syed K."/>
            <person name="Tsang A."/>
            <person name="Wiebenga A."/>
            <person name="Young D."/>
            <person name="Pisabarro A."/>
            <person name="Eastwood D.C."/>
            <person name="Martin F."/>
            <person name="Cullen D."/>
            <person name="Grigoriev I.V."/>
            <person name="Hibbett D.S."/>
        </authorList>
    </citation>
    <scope>NUCLEOTIDE SEQUENCE [LARGE SCALE GENOMIC DNA]</scope>
    <source>
        <strain evidence="9">RWD-64-598 SS2</strain>
    </source>
</reference>
<dbReference type="InterPro" id="IPR008271">
    <property type="entry name" value="Ser/Thr_kinase_AS"/>
</dbReference>
<feature type="domain" description="Protein kinase" evidence="6">
    <location>
        <begin position="862"/>
        <end position="1201"/>
    </location>
</feature>
<dbReference type="GO" id="GO:0005524">
    <property type="term" value="F:ATP binding"/>
    <property type="evidence" value="ECO:0007669"/>
    <property type="project" value="InterPro"/>
</dbReference>
<dbReference type="KEGG" id="cput:CONPUDRAFT_120008"/>
<dbReference type="SMART" id="SM00220">
    <property type="entry name" value="S_TKc"/>
    <property type="match status" value="1"/>
</dbReference>
<dbReference type="PROSITE" id="PS51489">
    <property type="entry name" value="BUB1_N"/>
    <property type="match status" value="1"/>
</dbReference>
<dbReference type="GO" id="GO:0005634">
    <property type="term" value="C:nucleus"/>
    <property type="evidence" value="ECO:0007669"/>
    <property type="project" value="TreeGrafter"/>
</dbReference>
<evidence type="ECO:0000313" key="8">
    <source>
        <dbReference type="EMBL" id="EIW84278.1"/>
    </source>
</evidence>
<gene>
    <name evidence="8" type="ORF">CONPUDRAFT_120008</name>
</gene>
<sequence length="1201" mass="131594">MNSVSTEFATHRPKLQSALEDDEDPLAAFEEVVQLSTKSSPARVFALEQTLRAFCEDPRYSGDLRYLRLWMEYAREVNAESEAIIYEWCIWRKVGVASALLWEAWAASLEVRGLQVEADKAFRTGISAKARPVERLKKRYAEFQARQSPSSRPTPKPRRSFAPSGSSEVDALRKNPFKHFPASALPPPSKGQASKISSASTSATASASSTTLSSTSSASTVTPSSAVKYGHSRYAPMLAPPVPGRRPEKLRFDLSLLFTREGVEYSTAEVRARSMGLLGKKWGPPNPSELPASPVPPSGSNTGDKGAGKMKVNFNDDGTRSTQNMGWMASGKRKSFAGTNEPTVTINTKEALADVFGMYNSPERTVRSRIGVGGKHAPVKKIEPINPLLKPVTPSHPTQGSNENSTPKVANEGFTPFRDENAGSKENSKTPIAKFKPFVDGQGNPPAITPEPGRRALSIKDAKGPKEPSPASETKGTSSLEEGNVFARVFTPVSTKEPLTRPEAAASEVREHLESVFAPPSKDKVDPPPSTTPASGAFKPFVDSDSKTPFKVFSRPGASSENGGLGGNIFTPKPSAFKPLRDSKRVLTQQEPVGDAPRAFKPFQDGGLVSSTPAQGKNIVGPSSDVSSSDDQAEFADEGGFVYTDAEGQPSSVSSESQFEDEYQEVGEEAVYDIGEEDEDEEDDRHRQPLGGRFGAINVMTPITERTFEYTRSTAGFLTPHGTDAVEAAEQLAAELREDNEQEQGQRYGYMDEDGEDEFNPPNASAEFFEDRTGTLSLGDTLALVSSFKPPNPCNPFDPAIMSKVLSLLPLEQEFYDLRDEEAGMLGDLQRFAAKKTKRGGSSGRGFDDDSGILMSLGGKAFKVTEKLGEGGFGSVFAARDLKRPAGEDEDEDDFDLDDDDDEDSKVALKVVKPRNLWEFHVLRRIHRTVPEAIRRTIIYPLSLHVFRDESYLSLPLCSQGSLLDIVNRASSAGISQQGACLDELLVFFFTIELLRFLEGMHSSGFIHGDLKIDNCLLRLEDIPLGDGPLAPMYGSGGEGNWRYKGLAVIDFGRAIDTALFPRSQRFVGDWSTDARDCRELRDGRPWTYQTDYFGLAGIIYCMLFGKYIEDSALAPTMDDAGRECLKIATPFKRYWQSDLWTRLFHILLNSAQVGLDGQLPLCEELAEIRQEMEAWLQANCNRSSNTLRGLLKKIEVSLFS</sequence>
<evidence type="ECO:0000259" key="7">
    <source>
        <dbReference type="PROSITE" id="PS51489"/>
    </source>
</evidence>
<dbReference type="PROSITE" id="PS00108">
    <property type="entry name" value="PROTEIN_KINASE_ST"/>
    <property type="match status" value="1"/>
</dbReference>
<feature type="region of interest" description="Disordered" evidence="5">
    <location>
        <begin position="179"/>
        <end position="198"/>
    </location>
</feature>
<dbReference type="EMBL" id="JH711575">
    <property type="protein sequence ID" value="EIW84278.1"/>
    <property type="molecule type" value="Genomic_DNA"/>
</dbReference>
<keyword evidence="9" id="KW-1185">Reference proteome</keyword>
<dbReference type="Pfam" id="PF07714">
    <property type="entry name" value="PK_Tyr_Ser-Thr"/>
    <property type="match status" value="1"/>
</dbReference>
<feature type="region of interest" description="Disordered" evidence="5">
    <location>
        <begin position="281"/>
        <end position="309"/>
    </location>
</feature>
<feature type="compositionally biased region" description="Polar residues" evidence="5">
    <location>
        <begin position="395"/>
        <end position="408"/>
    </location>
</feature>
<keyword evidence="2" id="KW-0158">Chromosome</keyword>
<comment type="caution">
    <text evidence="8">The sequence shown here is derived from an EMBL/GenBank/DDBJ whole genome shotgun (WGS) entry which is preliminary data.</text>
</comment>
<dbReference type="Gene3D" id="1.10.510.10">
    <property type="entry name" value="Transferase(Phosphotransferase) domain 1"/>
    <property type="match status" value="1"/>
</dbReference>